<protein>
    <submittedName>
        <fullName evidence="3">Uncharacterized protein</fullName>
    </submittedName>
</protein>
<feature type="signal peptide" evidence="2">
    <location>
        <begin position="1"/>
        <end position="23"/>
    </location>
</feature>
<feature type="compositionally biased region" description="Polar residues" evidence="1">
    <location>
        <begin position="46"/>
        <end position="60"/>
    </location>
</feature>
<proteinExistence type="predicted"/>
<name>A0A252CDC4_9LACT</name>
<reference evidence="3 4" key="1">
    <citation type="submission" date="2017-02" db="EMBL/GenBank/DDBJ databases">
        <authorList>
            <person name="Peterson S.W."/>
        </authorList>
    </citation>
    <scope>NUCLEOTIDE SEQUENCE [LARGE SCALE GENOMIC DNA]</scope>
    <source>
        <strain evidence="3">159469</strain>
    </source>
</reference>
<evidence type="ECO:0000256" key="1">
    <source>
        <dbReference type="SAM" id="MobiDB-lite"/>
    </source>
</evidence>
<gene>
    <name evidence="3" type="ORF">BZZ03_05820</name>
</gene>
<sequence length="150" mass="16181">MKKISVIALLLVSLLGLSGCGNQQTNKQPQKDSSTVAGKSKESTVKSDTATSKNDASVEQSKSEKNQESTSKDNTSTEASKVSPDPQAPEADHTVRTESGSTTDLGQARIALYEAGIDSHSMTDDDILTVWERSKDKEEFVKNVKEYLGQ</sequence>
<evidence type="ECO:0000256" key="2">
    <source>
        <dbReference type="SAM" id="SignalP"/>
    </source>
</evidence>
<dbReference type="EMBL" id="MUIZ01000003">
    <property type="protein sequence ID" value="OUK04518.1"/>
    <property type="molecule type" value="Genomic_DNA"/>
</dbReference>
<feature type="compositionally biased region" description="Polar residues" evidence="1">
    <location>
        <begin position="20"/>
        <end position="37"/>
    </location>
</feature>
<feature type="compositionally biased region" description="Basic and acidic residues" evidence="1">
    <location>
        <begin position="61"/>
        <end position="71"/>
    </location>
</feature>
<feature type="region of interest" description="Disordered" evidence="1">
    <location>
        <begin position="19"/>
        <end position="107"/>
    </location>
</feature>
<accession>A0A252CDC4</accession>
<feature type="chain" id="PRO_5011757540" evidence="2">
    <location>
        <begin position="24"/>
        <end position="150"/>
    </location>
</feature>
<evidence type="ECO:0000313" key="4">
    <source>
        <dbReference type="Proteomes" id="UP000194606"/>
    </source>
</evidence>
<dbReference type="Proteomes" id="UP000194606">
    <property type="component" value="Unassembled WGS sequence"/>
</dbReference>
<keyword evidence="2" id="KW-0732">Signal</keyword>
<evidence type="ECO:0000313" key="3">
    <source>
        <dbReference type="EMBL" id="OUK04518.1"/>
    </source>
</evidence>
<organism evidence="3 4">
    <name type="scientific">Lactococcus petauri</name>
    <dbReference type="NCBI Taxonomy" id="1940789"/>
    <lineage>
        <taxon>Bacteria</taxon>
        <taxon>Bacillati</taxon>
        <taxon>Bacillota</taxon>
        <taxon>Bacilli</taxon>
        <taxon>Lactobacillales</taxon>
        <taxon>Streptococcaceae</taxon>
        <taxon>Lactococcus</taxon>
    </lineage>
</organism>
<comment type="caution">
    <text evidence="3">The sequence shown here is derived from an EMBL/GenBank/DDBJ whole genome shotgun (WGS) entry which is preliminary data.</text>
</comment>
<dbReference type="PROSITE" id="PS51257">
    <property type="entry name" value="PROKAR_LIPOPROTEIN"/>
    <property type="match status" value="1"/>
</dbReference>
<dbReference type="AlphaFoldDB" id="A0A252CDC4"/>
<dbReference type="RefSeq" id="WP_086582769.1">
    <property type="nucleotide sequence ID" value="NZ_JASEMU010000003.1"/>
</dbReference>